<dbReference type="GO" id="GO:0015031">
    <property type="term" value="P:protein transport"/>
    <property type="evidence" value="ECO:0007669"/>
    <property type="project" value="UniProtKB-KW"/>
</dbReference>
<dbReference type="VEuPathDB" id="TriTrypDB:LtaPh_2318100"/>
<dbReference type="GO" id="GO:0031902">
    <property type="term" value="C:late endosome membrane"/>
    <property type="evidence" value="ECO:0007669"/>
    <property type="project" value="TreeGrafter"/>
</dbReference>
<dbReference type="GO" id="GO:0005789">
    <property type="term" value="C:endoplasmic reticulum membrane"/>
    <property type="evidence" value="ECO:0007669"/>
    <property type="project" value="TreeGrafter"/>
</dbReference>
<organism evidence="10 11">
    <name type="scientific">Leishmania tarentolae</name>
    <name type="common">Sauroleishmania tarentolae</name>
    <dbReference type="NCBI Taxonomy" id="5689"/>
    <lineage>
        <taxon>Eukaryota</taxon>
        <taxon>Discoba</taxon>
        <taxon>Euglenozoa</taxon>
        <taxon>Kinetoplastea</taxon>
        <taxon>Metakinetoplastina</taxon>
        <taxon>Trypanosomatida</taxon>
        <taxon>Trypanosomatidae</taxon>
        <taxon>Leishmaniinae</taxon>
        <taxon>Leishmania</taxon>
        <taxon>lizard Leishmania</taxon>
    </lineage>
</organism>
<sequence>MGAKGICSSARTMSGLFNAYEEDFNDTVRGLREGCSNLQADIDAQSAHEKDPTRIYHPPPATGPLSRAQQLQVVQQSLSHAKDLLTSMTYEMTDIASSEGAVAKEKVEEFRKICNTLDGEVARLRQSCNAADRADLLRFGDSAAASGAGDTFMTEADAHTQAHRLLALETTEKLQGGTNTLRKAEAYLAQTNSLGSESLRTLRTQTEQIAHVHEVTVDIDAEISRARVLLNQMQRTAIKHKLWLVGIIFSLVSLIFLFSYLH</sequence>
<dbReference type="GO" id="GO:0005484">
    <property type="term" value="F:SNAP receptor activity"/>
    <property type="evidence" value="ECO:0007669"/>
    <property type="project" value="TreeGrafter"/>
</dbReference>
<dbReference type="EMBL" id="BLBS01000030">
    <property type="protein sequence ID" value="GET88825.1"/>
    <property type="molecule type" value="Genomic_DNA"/>
</dbReference>
<protein>
    <submittedName>
        <fullName evidence="10">Uncharacterized protein</fullName>
    </submittedName>
</protein>
<accession>A0A640KIH9</accession>
<proteinExistence type="predicted"/>
<keyword evidence="3 9" id="KW-0812">Transmembrane</keyword>
<evidence type="ECO:0000256" key="5">
    <source>
        <dbReference type="ARBA" id="ARBA00022989"/>
    </source>
</evidence>
<dbReference type="AlphaFoldDB" id="A0A640KIH9"/>
<comment type="caution">
    <text evidence="10">The sequence shown here is derived from an EMBL/GenBank/DDBJ whole genome shotgun (WGS) entry which is preliminary data.</text>
</comment>
<dbReference type="PANTHER" id="PTHR21230">
    <property type="entry name" value="VESICLE TRANSPORT V-SNARE PROTEIN VTI1-RELATED"/>
    <property type="match status" value="1"/>
</dbReference>
<dbReference type="Gene3D" id="1.20.58.400">
    <property type="entry name" value="t-snare proteins"/>
    <property type="match status" value="1"/>
</dbReference>
<keyword evidence="2" id="KW-0813">Transport</keyword>
<evidence type="ECO:0000256" key="8">
    <source>
        <dbReference type="SAM" id="MobiDB-lite"/>
    </source>
</evidence>
<dbReference type="OrthoDB" id="430637at2759"/>
<reference evidence="10" key="1">
    <citation type="submission" date="2019-11" db="EMBL/GenBank/DDBJ databases">
        <title>Leishmania tarentolae CDS.</title>
        <authorList>
            <person name="Goto Y."/>
            <person name="Yamagishi J."/>
        </authorList>
    </citation>
    <scope>NUCLEOTIDE SEQUENCE [LARGE SCALE GENOMIC DNA]</scope>
    <source>
        <strain evidence="10">Parrot Tar II</strain>
    </source>
</reference>
<feature type="transmembrane region" description="Helical" evidence="9">
    <location>
        <begin position="242"/>
        <end position="261"/>
    </location>
</feature>
<comment type="subcellular location">
    <subcellularLocation>
        <location evidence="1">Membrane</location>
        <topology evidence="1">Single-pass type IV membrane protein</topology>
    </subcellularLocation>
</comment>
<keyword evidence="4" id="KW-0653">Protein transport</keyword>
<evidence type="ECO:0000313" key="10">
    <source>
        <dbReference type="EMBL" id="GET88825.1"/>
    </source>
</evidence>
<dbReference type="GO" id="GO:0031201">
    <property type="term" value="C:SNARE complex"/>
    <property type="evidence" value="ECO:0007669"/>
    <property type="project" value="TreeGrafter"/>
</dbReference>
<evidence type="ECO:0000256" key="1">
    <source>
        <dbReference type="ARBA" id="ARBA00004211"/>
    </source>
</evidence>
<evidence type="ECO:0000256" key="7">
    <source>
        <dbReference type="ARBA" id="ARBA00023136"/>
    </source>
</evidence>
<evidence type="ECO:0000256" key="2">
    <source>
        <dbReference type="ARBA" id="ARBA00022448"/>
    </source>
</evidence>
<dbReference type="Proteomes" id="UP000419144">
    <property type="component" value="Unassembled WGS sequence"/>
</dbReference>
<dbReference type="GO" id="GO:0012507">
    <property type="term" value="C:ER to Golgi transport vesicle membrane"/>
    <property type="evidence" value="ECO:0007669"/>
    <property type="project" value="TreeGrafter"/>
</dbReference>
<gene>
    <name evidence="10" type="ORF">LtaPh_2318100</name>
</gene>
<evidence type="ECO:0000313" key="11">
    <source>
        <dbReference type="Proteomes" id="UP000419144"/>
    </source>
</evidence>
<evidence type="ECO:0000256" key="4">
    <source>
        <dbReference type="ARBA" id="ARBA00022927"/>
    </source>
</evidence>
<evidence type="ECO:0000256" key="3">
    <source>
        <dbReference type="ARBA" id="ARBA00022692"/>
    </source>
</evidence>
<dbReference type="Gene3D" id="1.20.5.110">
    <property type="match status" value="1"/>
</dbReference>
<keyword evidence="7 9" id="KW-0472">Membrane</keyword>
<keyword evidence="5 9" id="KW-1133">Transmembrane helix</keyword>
<keyword evidence="11" id="KW-1185">Reference proteome</keyword>
<name>A0A640KIH9_LEITA</name>
<dbReference type="GO" id="GO:0006906">
    <property type="term" value="P:vesicle fusion"/>
    <property type="evidence" value="ECO:0007669"/>
    <property type="project" value="TreeGrafter"/>
</dbReference>
<evidence type="ECO:0000256" key="9">
    <source>
        <dbReference type="SAM" id="Phobius"/>
    </source>
</evidence>
<dbReference type="GO" id="GO:0000149">
    <property type="term" value="F:SNARE binding"/>
    <property type="evidence" value="ECO:0007669"/>
    <property type="project" value="TreeGrafter"/>
</dbReference>
<dbReference type="PANTHER" id="PTHR21230:SF26">
    <property type="entry name" value="VESICLE TRANSPORT THROUGH INTERACTION WITH T-SNARES HOMOLOG 1A"/>
    <property type="match status" value="1"/>
</dbReference>
<feature type="region of interest" description="Disordered" evidence="8">
    <location>
        <begin position="46"/>
        <end position="65"/>
    </location>
</feature>
<dbReference type="InterPro" id="IPR038407">
    <property type="entry name" value="v-SNARE_N_sf"/>
</dbReference>
<dbReference type="GO" id="GO:0005794">
    <property type="term" value="C:Golgi apparatus"/>
    <property type="evidence" value="ECO:0007669"/>
    <property type="project" value="TreeGrafter"/>
</dbReference>
<evidence type="ECO:0000256" key="6">
    <source>
        <dbReference type="ARBA" id="ARBA00023054"/>
    </source>
</evidence>
<dbReference type="SUPFAM" id="SSF58038">
    <property type="entry name" value="SNARE fusion complex"/>
    <property type="match status" value="1"/>
</dbReference>
<keyword evidence="6" id="KW-0175">Coiled coil</keyword>